<proteinExistence type="predicted"/>
<dbReference type="AlphaFoldDB" id="A0A9J6G4I8"/>
<keyword evidence="2" id="KW-1185">Reference proteome</keyword>
<dbReference type="EMBL" id="JABSTR010000005">
    <property type="protein sequence ID" value="KAH9369380.1"/>
    <property type="molecule type" value="Genomic_DNA"/>
</dbReference>
<sequence>MVYLVPVGEHTHVTYALFPHVGILQAAKSGNASHSSETNAPLKLKAREGNIAAVPLAVIIGAMRLSYALEVLNVSLAVPDDLEVAPLAYLTGYIARACEEKVRTVIFKLCTIYCILSNAALARQPVVNNVHFTFAFLEY</sequence>
<organism evidence="1 2">
    <name type="scientific">Haemaphysalis longicornis</name>
    <name type="common">Bush tick</name>
    <dbReference type="NCBI Taxonomy" id="44386"/>
    <lineage>
        <taxon>Eukaryota</taxon>
        <taxon>Metazoa</taxon>
        <taxon>Ecdysozoa</taxon>
        <taxon>Arthropoda</taxon>
        <taxon>Chelicerata</taxon>
        <taxon>Arachnida</taxon>
        <taxon>Acari</taxon>
        <taxon>Parasitiformes</taxon>
        <taxon>Ixodida</taxon>
        <taxon>Ixodoidea</taxon>
        <taxon>Ixodidae</taxon>
        <taxon>Haemaphysalinae</taxon>
        <taxon>Haemaphysalis</taxon>
    </lineage>
</organism>
<name>A0A9J6G4I8_HAELO</name>
<evidence type="ECO:0000313" key="1">
    <source>
        <dbReference type="EMBL" id="KAH9369380.1"/>
    </source>
</evidence>
<protein>
    <submittedName>
        <fullName evidence="1">Uncharacterized protein</fullName>
    </submittedName>
</protein>
<reference evidence="1 2" key="1">
    <citation type="journal article" date="2020" name="Cell">
        <title>Large-Scale Comparative Analyses of Tick Genomes Elucidate Their Genetic Diversity and Vector Capacities.</title>
        <authorList>
            <consortium name="Tick Genome and Microbiome Consortium (TIGMIC)"/>
            <person name="Jia N."/>
            <person name="Wang J."/>
            <person name="Shi W."/>
            <person name="Du L."/>
            <person name="Sun Y."/>
            <person name="Zhan W."/>
            <person name="Jiang J.F."/>
            <person name="Wang Q."/>
            <person name="Zhang B."/>
            <person name="Ji P."/>
            <person name="Bell-Sakyi L."/>
            <person name="Cui X.M."/>
            <person name="Yuan T.T."/>
            <person name="Jiang B.G."/>
            <person name="Yang W.F."/>
            <person name="Lam T.T."/>
            <person name="Chang Q.C."/>
            <person name="Ding S.J."/>
            <person name="Wang X.J."/>
            <person name="Zhu J.G."/>
            <person name="Ruan X.D."/>
            <person name="Zhao L."/>
            <person name="Wei J.T."/>
            <person name="Ye R.Z."/>
            <person name="Que T.C."/>
            <person name="Du C.H."/>
            <person name="Zhou Y.H."/>
            <person name="Cheng J.X."/>
            <person name="Dai P.F."/>
            <person name="Guo W.B."/>
            <person name="Han X.H."/>
            <person name="Huang E.J."/>
            <person name="Li L.F."/>
            <person name="Wei W."/>
            <person name="Gao Y.C."/>
            <person name="Liu J.Z."/>
            <person name="Shao H.Z."/>
            <person name="Wang X."/>
            <person name="Wang C.C."/>
            <person name="Yang T.C."/>
            <person name="Huo Q.B."/>
            <person name="Li W."/>
            <person name="Chen H.Y."/>
            <person name="Chen S.E."/>
            <person name="Zhou L.G."/>
            <person name="Ni X.B."/>
            <person name="Tian J.H."/>
            <person name="Sheng Y."/>
            <person name="Liu T."/>
            <person name="Pan Y.S."/>
            <person name="Xia L.Y."/>
            <person name="Li J."/>
            <person name="Zhao F."/>
            <person name="Cao W.C."/>
        </authorList>
    </citation>
    <scope>NUCLEOTIDE SEQUENCE [LARGE SCALE GENOMIC DNA]</scope>
    <source>
        <strain evidence="1">HaeL-2018</strain>
    </source>
</reference>
<comment type="caution">
    <text evidence="1">The sequence shown here is derived from an EMBL/GenBank/DDBJ whole genome shotgun (WGS) entry which is preliminary data.</text>
</comment>
<evidence type="ECO:0000313" key="2">
    <source>
        <dbReference type="Proteomes" id="UP000821853"/>
    </source>
</evidence>
<gene>
    <name evidence="1" type="ORF">HPB48_017732</name>
</gene>
<dbReference type="OrthoDB" id="6496772at2759"/>
<dbReference type="Proteomes" id="UP000821853">
    <property type="component" value="Chromosome 3"/>
</dbReference>
<dbReference type="VEuPathDB" id="VectorBase:HLOH_063741"/>
<accession>A0A9J6G4I8</accession>